<accession>A0ABV1SUU3</accession>
<comment type="caution">
    <text evidence="2">The sequence shown here is derived from an EMBL/GenBank/DDBJ whole genome shotgun (WGS) entry which is preliminary data.</text>
</comment>
<dbReference type="PANTHER" id="PTHR14359">
    <property type="entry name" value="HOMO-OLIGOMERIC FLAVIN CONTAINING CYS DECARBOXYLASE FAMILY"/>
    <property type="match status" value="1"/>
</dbReference>
<proteinExistence type="predicted"/>
<feature type="domain" description="Flavoprotein" evidence="1">
    <location>
        <begin position="12"/>
        <end position="149"/>
    </location>
</feature>
<keyword evidence="3" id="KW-1185">Reference proteome</keyword>
<evidence type="ECO:0000313" key="2">
    <source>
        <dbReference type="EMBL" id="MER6165490.1"/>
    </source>
</evidence>
<dbReference type="Gene3D" id="3.40.50.1950">
    <property type="entry name" value="Flavin prenyltransferase-like"/>
    <property type="match status" value="1"/>
</dbReference>
<dbReference type="RefSeq" id="WP_352147286.1">
    <property type="nucleotide sequence ID" value="NZ_JBEOZY010000010.1"/>
</dbReference>
<sequence>MTSETPSTFDGRLLIGATGSAAVALLPAYINALRATFTGTITVVMTHTAGVFLPPHTVSLFADRVVTGARDAWQQENPGTLAADHDLMAILPSSAHTLSAVATGAAPNMLTATVAAAEVPVVFFPVMTGAMWAKPAVRRNVDQLRLDGHHVIDPQVGQRYDVALGGFVESPVPPAPPAVVEVVREFMPRRGPVAD</sequence>
<evidence type="ECO:0000313" key="3">
    <source>
        <dbReference type="Proteomes" id="UP001496720"/>
    </source>
</evidence>
<dbReference type="SUPFAM" id="SSF52507">
    <property type="entry name" value="Homo-oligomeric flavin-containing Cys decarboxylases, HFCD"/>
    <property type="match status" value="1"/>
</dbReference>
<dbReference type="InterPro" id="IPR003382">
    <property type="entry name" value="Flavoprotein"/>
</dbReference>
<reference evidence="2 3" key="1">
    <citation type="submission" date="2024-06" db="EMBL/GenBank/DDBJ databases">
        <title>The Natural Products Discovery Center: Release of the First 8490 Sequenced Strains for Exploring Actinobacteria Biosynthetic Diversity.</title>
        <authorList>
            <person name="Kalkreuter E."/>
            <person name="Kautsar S.A."/>
            <person name="Yang D."/>
            <person name="Bader C.D."/>
            <person name="Teijaro C.N."/>
            <person name="Fluegel L."/>
            <person name="Davis C.M."/>
            <person name="Simpson J.R."/>
            <person name="Lauterbach L."/>
            <person name="Steele A.D."/>
            <person name="Gui C."/>
            <person name="Meng S."/>
            <person name="Li G."/>
            <person name="Viehrig K."/>
            <person name="Ye F."/>
            <person name="Su P."/>
            <person name="Kiefer A.F."/>
            <person name="Nichols A."/>
            <person name="Cepeda A.J."/>
            <person name="Yan W."/>
            <person name="Fan B."/>
            <person name="Jiang Y."/>
            <person name="Adhikari A."/>
            <person name="Zheng C.-J."/>
            <person name="Schuster L."/>
            <person name="Cowan T.M."/>
            <person name="Smanski M.J."/>
            <person name="Chevrette M.G."/>
            <person name="De Carvalho L.P.S."/>
            <person name="Shen B."/>
        </authorList>
    </citation>
    <scope>NUCLEOTIDE SEQUENCE [LARGE SCALE GENOMIC DNA]</scope>
    <source>
        <strain evidence="2 3">NPDC001615</strain>
    </source>
</reference>
<gene>
    <name evidence="2" type="ORF">ABT188_13105</name>
</gene>
<protein>
    <submittedName>
        <fullName evidence="2">Flavoprotein</fullName>
    </submittedName>
</protein>
<organism evidence="2 3">
    <name type="scientific">Streptomyces violaceorubidus</name>
    <dbReference type="NCBI Taxonomy" id="284042"/>
    <lineage>
        <taxon>Bacteria</taxon>
        <taxon>Bacillati</taxon>
        <taxon>Actinomycetota</taxon>
        <taxon>Actinomycetes</taxon>
        <taxon>Kitasatosporales</taxon>
        <taxon>Streptomycetaceae</taxon>
        <taxon>Streptomyces</taxon>
    </lineage>
</organism>
<dbReference type="Pfam" id="PF02441">
    <property type="entry name" value="Flavoprotein"/>
    <property type="match status" value="1"/>
</dbReference>
<dbReference type="EMBL" id="JBEOZY010000010">
    <property type="protein sequence ID" value="MER6165490.1"/>
    <property type="molecule type" value="Genomic_DNA"/>
</dbReference>
<dbReference type="InterPro" id="IPR036551">
    <property type="entry name" value="Flavin_trans-like"/>
</dbReference>
<dbReference type="Proteomes" id="UP001496720">
    <property type="component" value="Unassembled WGS sequence"/>
</dbReference>
<dbReference type="PANTHER" id="PTHR14359:SF6">
    <property type="entry name" value="PHOSPHOPANTOTHENOYLCYSTEINE DECARBOXYLASE"/>
    <property type="match status" value="1"/>
</dbReference>
<name>A0ABV1SUU3_9ACTN</name>
<evidence type="ECO:0000259" key="1">
    <source>
        <dbReference type="Pfam" id="PF02441"/>
    </source>
</evidence>